<dbReference type="Proteomes" id="UP000053235">
    <property type="component" value="Unassembled WGS sequence"/>
</dbReference>
<feature type="domain" description="ABM" evidence="1">
    <location>
        <begin position="136"/>
        <end position="189"/>
    </location>
</feature>
<dbReference type="PANTHER" id="PTHR33336:SF15">
    <property type="entry name" value="ABM DOMAIN-CONTAINING PROTEIN"/>
    <property type="match status" value="1"/>
</dbReference>
<dbReference type="SUPFAM" id="SSF54909">
    <property type="entry name" value="Dimeric alpha+beta barrel"/>
    <property type="match status" value="2"/>
</dbReference>
<dbReference type="InterPro" id="IPR007138">
    <property type="entry name" value="ABM_dom"/>
</dbReference>
<protein>
    <submittedName>
        <fullName evidence="2">Antibiotic biosynthesis monooxygenase</fullName>
    </submittedName>
</protein>
<dbReference type="RefSeq" id="WP_186009155.1">
    <property type="nucleotide sequence ID" value="NZ_CXWD01000034.1"/>
</dbReference>
<dbReference type="AlphaFoldDB" id="A0A0M7ARD1"/>
<sequence length="240" mass="27797">MKAVPRPDHWISYKPLPEMKGKNMGVFAHVVVKDGAQEKVKDIYTNIVDIAIEEKTCTVLSACTSLVDSTNHLLYEEWTDYEEFFEVQFARTYRNGFMRWLQPIMAKPLSAEFTEILHSTGTHPHNVKQNAFSLMKSTHVASGREDDARKLFMEYIDQVGKDSNNLHANVHQSLNNPQHFIIYEVWRNLGYLVEDDMKGDRRCELDHRCAELADHELPGPAMEIFQIYYDPEKYKAPKAS</sequence>
<proteinExistence type="predicted"/>
<dbReference type="GO" id="GO:0004497">
    <property type="term" value="F:monooxygenase activity"/>
    <property type="evidence" value="ECO:0007669"/>
    <property type="project" value="UniProtKB-KW"/>
</dbReference>
<accession>A0A0M7ARD1</accession>
<organism evidence="2 3">
    <name type="scientific">Roseibium alexandrii</name>
    <dbReference type="NCBI Taxonomy" id="388408"/>
    <lineage>
        <taxon>Bacteria</taxon>
        <taxon>Pseudomonadati</taxon>
        <taxon>Pseudomonadota</taxon>
        <taxon>Alphaproteobacteria</taxon>
        <taxon>Hyphomicrobiales</taxon>
        <taxon>Stappiaceae</taxon>
        <taxon>Roseibium</taxon>
    </lineage>
</organism>
<name>A0A0M7ARD1_9HYPH</name>
<evidence type="ECO:0000313" key="2">
    <source>
        <dbReference type="EMBL" id="CTQ77459.1"/>
    </source>
</evidence>
<keyword evidence="3" id="KW-1185">Reference proteome</keyword>
<evidence type="ECO:0000259" key="1">
    <source>
        <dbReference type="Pfam" id="PF03992"/>
    </source>
</evidence>
<keyword evidence="2" id="KW-0503">Monooxygenase</keyword>
<dbReference type="Pfam" id="PF03992">
    <property type="entry name" value="ABM"/>
    <property type="match status" value="1"/>
</dbReference>
<evidence type="ECO:0000313" key="3">
    <source>
        <dbReference type="Proteomes" id="UP000053235"/>
    </source>
</evidence>
<dbReference type="InterPro" id="IPR050744">
    <property type="entry name" value="AI-2_Isomerase_LsrG"/>
</dbReference>
<keyword evidence="2" id="KW-0560">Oxidoreductase</keyword>
<gene>
    <name evidence="2" type="ORF">LAX5112_04918</name>
</gene>
<dbReference type="PANTHER" id="PTHR33336">
    <property type="entry name" value="QUINOL MONOOXYGENASE YGIN-RELATED"/>
    <property type="match status" value="1"/>
</dbReference>
<dbReference type="InterPro" id="IPR011008">
    <property type="entry name" value="Dimeric_a/b-barrel"/>
</dbReference>
<dbReference type="Gene3D" id="3.30.70.100">
    <property type="match status" value="2"/>
</dbReference>
<reference evidence="3" key="1">
    <citation type="submission" date="2015-07" db="EMBL/GenBank/DDBJ databases">
        <authorList>
            <person name="Rodrigo-Torres Lidia"/>
            <person name="Arahal R.David."/>
        </authorList>
    </citation>
    <scope>NUCLEOTIDE SEQUENCE [LARGE SCALE GENOMIC DNA]</scope>
    <source>
        <strain evidence="3">CECT 5112</strain>
    </source>
</reference>
<dbReference type="EMBL" id="CXWD01000034">
    <property type="protein sequence ID" value="CTQ77459.1"/>
    <property type="molecule type" value="Genomic_DNA"/>
</dbReference>